<evidence type="ECO:0000259" key="5">
    <source>
        <dbReference type="PROSITE" id="PS50003"/>
    </source>
</evidence>
<dbReference type="InterPro" id="IPR011993">
    <property type="entry name" value="PH-like_dom_sf"/>
</dbReference>
<feature type="compositionally biased region" description="Low complexity" evidence="3">
    <location>
        <begin position="286"/>
        <end position="295"/>
    </location>
</feature>
<feature type="region of interest" description="Disordered" evidence="3">
    <location>
        <begin position="655"/>
        <end position="674"/>
    </location>
</feature>
<protein>
    <recommendedName>
        <fullName evidence="8">DH domain-containing protein</fullName>
    </recommendedName>
</protein>
<feature type="compositionally biased region" description="Basic residues" evidence="3">
    <location>
        <begin position="198"/>
        <end position="207"/>
    </location>
</feature>
<feature type="compositionally biased region" description="Low complexity" evidence="3">
    <location>
        <begin position="146"/>
        <end position="162"/>
    </location>
</feature>
<dbReference type="InterPro" id="IPR001849">
    <property type="entry name" value="PH_domain"/>
</dbReference>
<evidence type="ECO:0000259" key="4">
    <source>
        <dbReference type="PROSITE" id="PS50002"/>
    </source>
</evidence>
<dbReference type="AlphaFoldDB" id="C3XPD5"/>
<feature type="compositionally biased region" description="Basic and acidic residues" evidence="3">
    <location>
        <begin position="479"/>
        <end position="491"/>
    </location>
</feature>
<dbReference type="PROSITE" id="PS50002">
    <property type="entry name" value="SH3"/>
    <property type="match status" value="1"/>
</dbReference>
<feature type="compositionally biased region" description="Basic residues" evidence="3">
    <location>
        <begin position="32"/>
        <end position="44"/>
    </location>
</feature>
<dbReference type="InterPro" id="IPR047271">
    <property type="entry name" value="Ephexin-like"/>
</dbReference>
<feature type="domain" description="DH" evidence="6">
    <location>
        <begin position="713"/>
        <end position="895"/>
    </location>
</feature>
<dbReference type="InterPro" id="IPR047270">
    <property type="entry name" value="PH_ephexin"/>
</dbReference>
<evidence type="ECO:0008006" key="8">
    <source>
        <dbReference type="Google" id="ProtNLM"/>
    </source>
</evidence>
<dbReference type="InterPro" id="IPR000219">
    <property type="entry name" value="DH_dom"/>
</dbReference>
<evidence type="ECO:0000259" key="6">
    <source>
        <dbReference type="PROSITE" id="PS50010"/>
    </source>
</evidence>
<dbReference type="PROSITE" id="PS50003">
    <property type="entry name" value="PH_DOMAIN"/>
    <property type="match status" value="1"/>
</dbReference>
<evidence type="ECO:0000313" key="7">
    <source>
        <dbReference type="EMBL" id="EEN69806.1"/>
    </source>
</evidence>
<feature type="compositionally biased region" description="Pro residues" evidence="3">
    <location>
        <begin position="296"/>
        <end position="305"/>
    </location>
</feature>
<dbReference type="GO" id="GO:0005085">
    <property type="term" value="F:guanyl-nucleotide exchange factor activity"/>
    <property type="evidence" value="ECO:0007669"/>
    <property type="project" value="InterPro"/>
</dbReference>
<evidence type="ECO:0000256" key="2">
    <source>
        <dbReference type="PROSITE-ProRule" id="PRU00192"/>
    </source>
</evidence>
<feature type="domain" description="SH3" evidence="4">
    <location>
        <begin position="1068"/>
        <end position="1129"/>
    </location>
</feature>
<dbReference type="PROSITE" id="PS50010">
    <property type="entry name" value="DH_2"/>
    <property type="match status" value="1"/>
</dbReference>
<feature type="region of interest" description="Disordered" evidence="3">
    <location>
        <begin position="1"/>
        <end position="379"/>
    </location>
</feature>
<dbReference type="SMART" id="SM00326">
    <property type="entry name" value="SH3"/>
    <property type="match status" value="1"/>
</dbReference>
<evidence type="ECO:0000256" key="1">
    <source>
        <dbReference type="ARBA" id="ARBA00022443"/>
    </source>
</evidence>
<evidence type="ECO:0000256" key="3">
    <source>
        <dbReference type="SAM" id="MobiDB-lite"/>
    </source>
</evidence>
<dbReference type="eggNOG" id="KOG3523">
    <property type="taxonomic scope" value="Eukaryota"/>
</dbReference>
<gene>
    <name evidence="7" type="ORF">BRAFLDRAFT_124173</name>
</gene>
<dbReference type="InParanoid" id="C3XPD5"/>
<dbReference type="Gene3D" id="2.30.29.30">
    <property type="entry name" value="Pleckstrin-homology domain (PH domain)/Phosphotyrosine-binding domain (PTB)"/>
    <property type="match status" value="1"/>
</dbReference>
<feature type="compositionally biased region" description="Polar residues" evidence="3">
    <location>
        <begin position="316"/>
        <end position="327"/>
    </location>
</feature>
<dbReference type="SUPFAM" id="SSF50729">
    <property type="entry name" value="PH domain-like"/>
    <property type="match status" value="1"/>
</dbReference>
<organism evidence="7">
    <name type="scientific">Branchiostoma floridae</name>
    <name type="common">Florida lancelet</name>
    <name type="synonym">Amphioxus</name>
    <dbReference type="NCBI Taxonomy" id="7739"/>
    <lineage>
        <taxon>Eukaryota</taxon>
        <taxon>Metazoa</taxon>
        <taxon>Chordata</taxon>
        <taxon>Cephalochordata</taxon>
        <taxon>Leptocardii</taxon>
        <taxon>Amphioxiformes</taxon>
        <taxon>Branchiostomatidae</taxon>
        <taxon>Branchiostoma</taxon>
    </lineage>
</organism>
<dbReference type="Pfam" id="PF00621">
    <property type="entry name" value="RhoGEF"/>
    <property type="match status" value="1"/>
</dbReference>
<dbReference type="Gene3D" id="2.30.30.40">
    <property type="entry name" value="SH3 Domains"/>
    <property type="match status" value="1"/>
</dbReference>
<dbReference type="Gene3D" id="1.20.900.10">
    <property type="entry name" value="Dbl homology (DH) domain"/>
    <property type="match status" value="1"/>
</dbReference>
<dbReference type="CDD" id="cd11793">
    <property type="entry name" value="SH3_ephexin1_like"/>
    <property type="match status" value="1"/>
</dbReference>
<feature type="region of interest" description="Disordered" evidence="3">
    <location>
        <begin position="415"/>
        <end position="491"/>
    </location>
</feature>
<dbReference type="PANTHER" id="PTHR12845:SF5">
    <property type="entry name" value="EPHEXIN, ISOFORM D"/>
    <property type="match status" value="1"/>
</dbReference>
<dbReference type="EMBL" id="GG666451">
    <property type="protein sequence ID" value="EEN69806.1"/>
    <property type="molecule type" value="Genomic_DNA"/>
</dbReference>
<feature type="compositionally biased region" description="Acidic residues" evidence="3">
    <location>
        <begin position="262"/>
        <end position="272"/>
    </location>
</feature>
<dbReference type="CDD" id="cd00160">
    <property type="entry name" value="RhoGEF"/>
    <property type="match status" value="1"/>
</dbReference>
<reference evidence="7" key="1">
    <citation type="journal article" date="2008" name="Nature">
        <title>The amphioxus genome and the evolution of the chordate karyotype.</title>
        <authorList>
            <consortium name="US DOE Joint Genome Institute (JGI-PGF)"/>
            <person name="Putnam N.H."/>
            <person name="Butts T."/>
            <person name="Ferrier D.E.K."/>
            <person name="Furlong R.F."/>
            <person name="Hellsten U."/>
            <person name="Kawashima T."/>
            <person name="Robinson-Rechavi M."/>
            <person name="Shoguchi E."/>
            <person name="Terry A."/>
            <person name="Yu J.-K."/>
            <person name="Benito-Gutierrez E.L."/>
            <person name="Dubchak I."/>
            <person name="Garcia-Fernandez J."/>
            <person name="Gibson-Brown J.J."/>
            <person name="Grigoriev I.V."/>
            <person name="Horton A.C."/>
            <person name="de Jong P.J."/>
            <person name="Jurka J."/>
            <person name="Kapitonov V.V."/>
            <person name="Kohara Y."/>
            <person name="Kuroki Y."/>
            <person name="Lindquist E."/>
            <person name="Lucas S."/>
            <person name="Osoegawa K."/>
            <person name="Pennacchio L.A."/>
            <person name="Salamov A.A."/>
            <person name="Satou Y."/>
            <person name="Sauka-Spengler T."/>
            <person name="Schmutz J."/>
            <person name="Shin-I T."/>
            <person name="Toyoda A."/>
            <person name="Bronner-Fraser M."/>
            <person name="Fujiyama A."/>
            <person name="Holland L.Z."/>
            <person name="Holland P.W.H."/>
            <person name="Satoh N."/>
            <person name="Rokhsar D.S."/>
        </authorList>
    </citation>
    <scope>NUCLEOTIDE SEQUENCE [LARGE SCALE GENOMIC DNA]</scope>
    <source>
        <strain evidence="7">S238N-H82</strain>
        <tissue evidence="7">Testes</tissue>
    </source>
</reference>
<dbReference type="SMART" id="SM00325">
    <property type="entry name" value="RhoGEF"/>
    <property type="match status" value="1"/>
</dbReference>
<accession>C3XPD5</accession>
<dbReference type="InterPro" id="IPR035899">
    <property type="entry name" value="DBL_dom_sf"/>
</dbReference>
<sequence>MAEGTNEGLSILDRIKQFDSSPQSTQPVNQVKPKKPSLKKRTGQKAHIISSHGHITKSKPPPLTRKISSHRLALVENCVTSPKSKNADFSSRLPTSPSKPTQQNKPALKPPVANRNKPLRPMRSLDDNSKPSPPKVKPIVAARAKVNNGTKQNTNKNNNAENSEVEARESTSSISALPKTEVVQPDIQAPKSFLHQNRPSRKSRSGSRKSPTVKPRPLLPSDGRDKITAVTVQEEDWDEEEYEDVLLPPRKVQSEEKANDSDSWETDDDDDYLHEYHDIYEPIAFSPPKSTVVPKPTLPPPPVPSKPVRNRLARNSAASEDTPSGEVNTVPKPPRTTGKNIARSPNPPDRIASLVDTEEATSRPKTVPRNVPQIKLDAKNKKIPPVLQVEGSSPQTKGKHKGVKLFLHNMLAKSKSGGDLTVPQPSLNPSSCPDTLSPLASAALEGRNWKSLEKLGDKREEYEDMASTKNGSTGVPRLPHRDDRPPATLPRRDLTEHQWPSMEDSTYMISDEYLDIVEFPANPNGGDDEDLYVLPDDGDDEVYEDVLVSKGVQDRKLSEPASDVYMDFDEVPTLQQPNLQEPSGYDYETPMFPGGEMPAFLTPINQRVEPAHTESSGADLSVDYVSRSKNRQSRFFHEPLYQVYRAQNSARSIRSNRSDAITEEDIEEEDGDDYEDVVSMSASEASLKRTMWKDLPEVRTSGFLNSLSSAELKLQEALFEVVTSEASYLRSLNILVDHFMPGLIRPLSRTERTHLFSNCKEVRDQSERLLLAMEGQLQKDIRLSKVPDLVLNHARSYFEEYIKYCRNLVYQERVLRRLTTENTGFHSMLQKLEVDRMCAGLDLQSFLILPMQRIARMPLLFDAIIQRAEVGTSLYNSAYRAYKFLSKTLKACNEEARIMAKTEEMVLLQKQLTFKPGVKEIAVVSGKRYLVKKGELTQITQEKKKYLRQPLHMFLFTDLLLVTKKKSDLQYTIIDYAERSFVEAKEKEDPDFALSATKLTATQKLRRFTGTLTIPPIESLFTMELFENHEGKHVMIDLASTLSERTRWVEAIMPPKSDVSGETIYEEWDCPQVQVIHPYQAQQPDELELERSDIINVSRKMADGWYEGERIRDGEKGWFPSSYTEEIENSHARARNLKYRHRRQLSLGEA</sequence>
<feature type="compositionally biased region" description="Polar residues" evidence="3">
    <location>
        <begin position="423"/>
        <end position="434"/>
    </location>
</feature>
<feature type="compositionally biased region" description="Acidic residues" evidence="3">
    <location>
        <begin position="661"/>
        <end position="674"/>
    </location>
</feature>
<name>C3XPD5_BRAFL</name>
<proteinExistence type="predicted"/>
<feature type="domain" description="PH" evidence="5">
    <location>
        <begin position="929"/>
        <end position="1057"/>
    </location>
</feature>
<dbReference type="InterPro" id="IPR001452">
    <property type="entry name" value="SH3_domain"/>
</dbReference>
<feature type="compositionally biased region" description="Polar residues" evidence="3">
    <location>
        <begin position="18"/>
        <end position="29"/>
    </location>
</feature>
<feature type="compositionally biased region" description="Basic and acidic residues" evidence="3">
    <location>
        <begin position="447"/>
        <end position="461"/>
    </location>
</feature>
<feature type="compositionally biased region" description="Acidic residues" evidence="3">
    <location>
        <begin position="233"/>
        <end position="244"/>
    </location>
</feature>
<keyword evidence="1 2" id="KW-0728">SH3 domain</keyword>
<dbReference type="SUPFAM" id="SSF48065">
    <property type="entry name" value="DBL homology domain (DH-domain)"/>
    <property type="match status" value="1"/>
</dbReference>
<dbReference type="CDD" id="cd01221">
    <property type="entry name" value="PH_ephexin"/>
    <property type="match status" value="1"/>
</dbReference>
<dbReference type="Pfam" id="PF00018">
    <property type="entry name" value="SH3_1"/>
    <property type="match status" value="1"/>
</dbReference>
<dbReference type="PANTHER" id="PTHR12845">
    <property type="entry name" value="GUANINE NUCLEOTIDE EXCHANGE FACTOR"/>
    <property type="match status" value="1"/>
</dbReference>
<dbReference type="InterPro" id="IPR036028">
    <property type="entry name" value="SH3-like_dom_sf"/>
</dbReference>
<feature type="compositionally biased region" description="Polar residues" evidence="3">
    <location>
        <begin position="78"/>
        <end position="105"/>
    </location>
</feature>
<dbReference type="SUPFAM" id="SSF50044">
    <property type="entry name" value="SH3-domain"/>
    <property type="match status" value="1"/>
</dbReference>